<dbReference type="OrthoDB" id="9808822at2"/>
<dbReference type="AlphaFoldDB" id="A0A4Z1BI76"/>
<keyword evidence="2" id="KW-1185">Reference proteome</keyword>
<evidence type="ECO:0000313" key="1">
    <source>
        <dbReference type="EMBL" id="TGN39249.1"/>
    </source>
</evidence>
<proteinExistence type="predicted"/>
<gene>
    <name evidence="1" type="ORF">E5Q11_11400</name>
</gene>
<reference evidence="1 2" key="1">
    <citation type="submission" date="2019-04" db="EMBL/GenBank/DDBJ databases">
        <authorList>
            <person name="Park S."/>
            <person name="Yoon J.-H."/>
        </authorList>
    </citation>
    <scope>NUCLEOTIDE SEQUENCE [LARGE SCALE GENOMIC DNA]</scope>
    <source>
        <strain evidence="1 2">HJM-18</strain>
    </source>
</reference>
<sequence length="70" mass="7794">MRRLAEEGRFDCLVIESTGISAPLDRVLGTGLFSFDKAQQAPGWLCEMRGEHIPETEEFPPMGIEESCHA</sequence>
<comment type="caution">
    <text evidence="1">The sequence shown here is derived from an EMBL/GenBank/DDBJ whole genome shotgun (WGS) entry which is preliminary data.</text>
</comment>
<organism evidence="1 2">
    <name type="scientific">Marinobacter confluentis</name>
    <dbReference type="NCBI Taxonomy" id="1697557"/>
    <lineage>
        <taxon>Bacteria</taxon>
        <taxon>Pseudomonadati</taxon>
        <taxon>Pseudomonadota</taxon>
        <taxon>Gammaproteobacteria</taxon>
        <taxon>Pseudomonadales</taxon>
        <taxon>Marinobacteraceae</taxon>
        <taxon>Marinobacter</taxon>
    </lineage>
</organism>
<protein>
    <submittedName>
        <fullName evidence="1">Uncharacterized protein</fullName>
    </submittedName>
</protein>
<name>A0A4Z1BI76_9GAMM</name>
<evidence type="ECO:0000313" key="2">
    <source>
        <dbReference type="Proteomes" id="UP000298325"/>
    </source>
</evidence>
<dbReference type="Proteomes" id="UP000298325">
    <property type="component" value="Unassembled WGS sequence"/>
</dbReference>
<dbReference type="EMBL" id="SRPF01000003">
    <property type="protein sequence ID" value="TGN39249.1"/>
    <property type="molecule type" value="Genomic_DNA"/>
</dbReference>
<accession>A0A4Z1BI76</accession>